<feature type="region of interest" description="Disordered" evidence="1">
    <location>
        <begin position="103"/>
        <end position="123"/>
    </location>
</feature>
<dbReference type="RefSeq" id="YP_005087072.1">
    <property type="nucleotide sequence ID" value="NC_016652.1"/>
</dbReference>
<dbReference type="Proteomes" id="UP000005427">
    <property type="component" value="Segment"/>
</dbReference>
<evidence type="ECO:0000256" key="1">
    <source>
        <dbReference type="SAM" id="MobiDB-lite"/>
    </source>
</evidence>
<reference evidence="2 3" key="1">
    <citation type="submission" date="2011-06" db="EMBL/GenBank/DDBJ databases">
        <title>Two lysogenic phages can combine to generate a single lytic phage.</title>
        <authorList>
            <person name="Petrovski S."/>
        </authorList>
    </citation>
    <scope>NUCLEOTIDE SEQUENCE [LARGE SCALE GENOMIC DNA]</scope>
</reference>
<name>G9FGX1_9CAUD</name>
<keyword evidence="3" id="KW-1185">Reference proteome</keyword>
<accession>G9FGX1</accession>
<protein>
    <submittedName>
        <fullName evidence="2">Uncharacterized protein</fullName>
    </submittedName>
</protein>
<feature type="region of interest" description="Disordered" evidence="1">
    <location>
        <begin position="220"/>
        <end position="239"/>
    </location>
</feature>
<dbReference type="GeneID" id="11541274"/>
<sequence>MTDLIADITDIGGGRGDGVAAMTSTVLRPAYSRTGTIAPVLAHTVAIVDGHFTMTDLDPGPAVLEISMGSWVQSWDVSIPSSDEPISFATLLDNYSAHEPGVVSETRANADRAEASAVRSESAADRAETAEAYVQGVVADGASAVRAEVSTDAADARAAAIATAADRAATGEDRAATGVDRTATENASADARSRAEVAVAAQGAAEGARDDADEHRLAAEAAAQTAGEHEGAARSARAGAESAAGTAAADAASIVMTALQQAVAADRQAAETARAGAESAASTAATDTATQVTTALQQAVAADRQAAEAARGGAETAATTAAGHEDAAEGFAGAADASAQAANTARQLAEAAAEHAQTGAPAGGWLRQHLAPDIQDALSRADNALTGVPAATDQARGGIKITGVLAGTAESPDLASGSVAYGHLAEAVTDDIIKGAGIANLAEFHGGWPYETMTAGVKASLDKADSAYQKPTAGIPRTDLDAGTKQKIDDAYVKPAAGIPDADLAETVRNDLGKAATAMQGSKNGTPATLKVWVGTEAQYNAATNNGANEAANTIYLRGV</sequence>
<organism evidence="2 3">
    <name type="scientific">Rhodococcus phage REQ2</name>
    <dbReference type="NCBI Taxonomy" id="1109713"/>
    <lineage>
        <taxon>Viruses</taxon>
        <taxon>Duplodnaviria</taxon>
        <taxon>Heunggongvirae</taxon>
        <taxon>Uroviricota</taxon>
        <taxon>Caudoviricetes</taxon>
        <taxon>Caudoviricetes incertae sedis</taxon>
        <taxon>Melbournevirus</taxon>
        <taxon>Melbournevirus REQ2</taxon>
    </lineage>
</organism>
<evidence type="ECO:0000313" key="2">
    <source>
        <dbReference type="EMBL" id="AEV51882.1"/>
    </source>
</evidence>
<proteinExistence type="predicted"/>
<dbReference type="EMBL" id="JN116823">
    <property type="protein sequence ID" value="AEV51882.1"/>
    <property type="molecule type" value="Genomic_DNA"/>
</dbReference>
<dbReference type="KEGG" id="vg:11541274"/>
<feature type="region of interest" description="Disordered" evidence="1">
    <location>
        <begin position="167"/>
        <end position="193"/>
    </location>
</feature>
<evidence type="ECO:0000313" key="3">
    <source>
        <dbReference type="Proteomes" id="UP000005427"/>
    </source>
</evidence>